<feature type="signal peptide" evidence="2">
    <location>
        <begin position="1"/>
        <end position="35"/>
    </location>
</feature>
<reference evidence="3 4" key="2">
    <citation type="journal article" date="2013" name="Genome Biol. Evol.">
        <title>Genome sequencing of Giardia lamblia genotypes A2 and B isolates (DH and GS) and comparative analysis with the genomes of genotypes A1 and E (WB and Pig).</title>
        <authorList>
            <person name="Adam R.D."/>
            <person name="Dahlstrom E.W."/>
            <person name="Martens C.A."/>
            <person name="Bruno D.P."/>
            <person name="Barbian K.D."/>
            <person name="Ricklefs S.M."/>
            <person name="Hernandez M.M."/>
            <person name="Narla N.P."/>
            <person name="Patel R.B."/>
            <person name="Porcella S.F."/>
            <person name="Nash T.E."/>
        </authorList>
    </citation>
    <scope>NUCLEOTIDE SEQUENCE [LARGE SCALE GENOMIC DNA]</scope>
    <source>
        <strain evidence="3 4">DH</strain>
    </source>
</reference>
<dbReference type="Gene3D" id="2.10.220.10">
    <property type="entry name" value="Hormone Receptor, Insulin-like Growth Factor Receptor 1, Chain A, domain 2"/>
    <property type="match status" value="2"/>
</dbReference>
<dbReference type="SUPFAM" id="SSF57184">
    <property type="entry name" value="Growth factor receptor domain"/>
    <property type="match status" value="1"/>
</dbReference>
<keyword evidence="2" id="KW-0732">Signal</keyword>
<dbReference type="VEuPathDB" id="GiardiaDB:GL50581_3054"/>
<evidence type="ECO:0000313" key="3">
    <source>
        <dbReference type="EMBL" id="ESU36112.1"/>
    </source>
</evidence>
<gene>
    <name evidence="3" type="ORF">DHA2_154628</name>
</gene>
<dbReference type="VEuPathDB" id="GiardiaDB:QR46_4762"/>
<feature type="transmembrane region" description="Helical" evidence="1">
    <location>
        <begin position="414"/>
        <end position="438"/>
    </location>
</feature>
<dbReference type="PANTHER" id="PTHR23275:SF100">
    <property type="entry name" value="EGF-LIKE DOMAIN-CONTAINING PROTEIN"/>
    <property type="match status" value="1"/>
</dbReference>
<name>V6TCG1_GIAIN</name>
<dbReference type="VEuPathDB" id="GiardiaDB:DHA2_154628"/>
<accession>V6TCG1</accession>
<sequence length="443" mass="46299">MCVMQCPSSACCCCQWRPAITFYAVFLISLALQLATEEYTPVSGDQPDTCKACSAVINGKKYCSQCNGGGSDQASPAPTDGVCSADNNECTRKQDEKCTTCTGSSFMYKGGCYKDSQAPSNTMCETANAGKCIQAVQGYFLPPDADRDNAHQSVIPCGDVEEVLAGNSHKYKGVLHCTRCEEPTAADNATSKAATCTACEDGFFVDSSKGCTACDGSCKTCEATGDTKCKSCTEETHFLGAASGQAGKCILCGDTSDSTWKGVDGCLKCTTSGKENTPATCTECQTDRYLKDRVGGTAETCETKESCTRTHFPNDNAENKKKCLPCGEITNGGIEHCLECALIEGQVEGVLVTCTKCSIGKKVSPGRKSCVDGCPSNSTDTDSVCVCNDGYSPDDAGASCVSMSTNRSGLSTGVIAGISVAVIVVVGGLVGFLCWWFVCRGKA</sequence>
<dbReference type="EMBL" id="AHGT01000056">
    <property type="protein sequence ID" value="ESU36112.1"/>
    <property type="molecule type" value="Genomic_DNA"/>
</dbReference>
<feature type="chain" id="PRO_5004753158" evidence="2">
    <location>
        <begin position="36"/>
        <end position="443"/>
    </location>
</feature>
<evidence type="ECO:0000256" key="1">
    <source>
        <dbReference type="SAM" id="Phobius"/>
    </source>
</evidence>
<dbReference type="AlphaFoldDB" id="V6TCG1"/>
<protein>
    <submittedName>
        <fullName evidence="3">Variant-specific surface protein</fullName>
    </submittedName>
</protein>
<dbReference type="InterPro" id="IPR009030">
    <property type="entry name" value="Growth_fac_rcpt_cys_sf"/>
</dbReference>
<proteinExistence type="predicted"/>
<keyword evidence="1" id="KW-0812">Transmembrane</keyword>
<reference evidence="4" key="1">
    <citation type="submission" date="2012-02" db="EMBL/GenBank/DDBJ databases">
        <title>Genome sequencing of Giardia lamblia Genotypes A2 and B isolates (DH and GS) and comparative analysis with the genomes of Genotypes A1 and E (WB and Pig).</title>
        <authorList>
            <person name="Adam R."/>
            <person name="Dahlstrom E."/>
            <person name="Martens C."/>
            <person name="Bruno D."/>
            <person name="Barbian K."/>
            <person name="Porcella S.F."/>
            <person name="Nash T."/>
        </authorList>
    </citation>
    <scope>NUCLEOTIDE SEQUENCE</scope>
    <source>
        <strain evidence="4">DH</strain>
    </source>
</reference>
<keyword evidence="1" id="KW-1133">Transmembrane helix</keyword>
<dbReference type="SMART" id="SM00261">
    <property type="entry name" value="FU"/>
    <property type="match status" value="3"/>
</dbReference>
<evidence type="ECO:0000256" key="2">
    <source>
        <dbReference type="SAM" id="SignalP"/>
    </source>
</evidence>
<dbReference type="Proteomes" id="UP000018320">
    <property type="component" value="Unassembled WGS sequence"/>
</dbReference>
<dbReference type="Pfam" id="PF03302">
    <property type="entry name" value="VSP"/>
    <property type="match status" value="2"/>
</dbReference>
<dbReference type="InterPro" id="IPR006212">
    <property type="entry name" value="Furin_repeat"/>
</dbReference>
<keyword evidence="1" id="KW-0472">Membrane</keyword>
<evidence type="ECO:0000313" key="4">
    <source>
        <dbReference type="Proteomes" id="UP000018320"/>
    </source>
</evidence>
<dbReference type="VEuPathDB" id="GiardiaDB:GL50803_0050359"/>
<dbReference type="InterPro" id="IPR052798">
    <property type="entry name" value="Giardia_VSA"/>
</dbReference>
<organism evidence="3 4">
    <name type="scientific">Giardia intestinalis</name>
    <name type="common">Giardia lamblia</name>
    <dbReference type="NCBI Taxonomy" id="5741"/>
    <lineage>
        <taxon>Eukaryota</taxon>
        <taxon>Metamonada</taxon>
        <taxon>Diplomonadida</taxon>
        <taxon>Hexamitidae</taxon>
        <taxon>Giardiinae</taxon>
        <taxon>Giardia</taxon>
    </lineage>
</organism>
<dbReference type="InterPro" id="IPR005127">
    <property type="entry name" value="Giardia_VSP"/>
</dbReference>
<dbReference type="PANTHER" id="PTHR23275">
    <property type="entry name" value="CABRIOLET.-RELATED"/>
    <property type="match status" value="1"/>
</dbReference>
<comment type="caution">
    <text evidence="3">The sequence shown here is derived from an EMBL/GenBank/DDBJ whole genome shotgun (WGS) entry which is preliminary data.</text>
</comment>